<comment type="caution">
    <text evidence="2">The sequence shown here is derived from an EMBL/GenBank/DDBJ whole genome shotgun (WGS) entry which is preliminary data.</text>
</comment>
<name>X1U4V4_9ZZZZ</name>
<dbReference type="InterPro" id="IPR003583">
    <property type="entry name" value="Hlx-hairpin-Hlx_DNA-bd_motif"/>
</dbReference>
<proteinExistence type="predicted"/>
<dbReference type="SMART" id="SM00278">
    <property type="entry name" value="HhH1"/>
    <property type="match status" value="2"/>
</dbReference>
<dbReference type="GO" id="GO:0006281">
    <property type="term" value="P:DNA repair"/>
    <property type="evidence" value="ECO:0007669"/>
    <property type="project" value="InterPro"/>
</dbReference>
<dbReference type="AlphaFoldDB" id="X1U4V4"/>
<evidence type="ECO:0000259" key="1">
    <source>
        <dbReference type="SMART" id="SM00278"/>
    </source>
</evidence>
<protein>
    <recommendedName>
        <fullName evidence="1">Helix-hairpin-helix DNA-binding motif class 1 domain-containing protein</fullName>
    </recommendedName>
</protein>
<reference evidence="2" key="1">
    <citation type="journal article" date="2014" name="Front. Microbiol.">
        <title>High frequency of phylogenetically diverse reductive dehalogenase-homologous genes in deep subseafloor sedimentary metagenomes.</title>
        <authorList>
            <person name="Kawai M."/>
            <person name="Futagami T."/>
            <person name="Toyoda A."/>
            <person name="Takaki Y."/>
            <person name="Nishi S."/>
            <person name="Hori S."/>
            <person name="Arai W."/>
            <person name="Tsubouchi T."/>
            <person name="Morono Y."/>
            <person name="Uchiyama I."/>
            <person name="Ito T."/>
            <person name="Fujiyama A."/>
            <person name="Inagaki F."/>
            <person name="Takami H."/>
        </authorList>
    </citation>
    <scope>NUCLEOTIDE SEQUENCE</scope>
    <source>
        <strain evidence="2">Expedition CK06-06</strain>
    </source>
</reference>
<evidence type="ECO:0000313" key="2">
    <source>
        <dbReference type="EMBL" id="GAJ12504.1"/>
    </source>
</evidence>
<dbReference type="Pfam" id="PF14520">
    <property type="entry name" value="HHH_5"/>
    <property type="match status" value="1"/>
</dbReference>
<dbReference type="SUPFAM" id="SSF47781">
    <property type="entry name" value="RuvA domain 2-like"/>
    <property type="match status" value="1"/>
</dbReference>
<dbReference type="InterPro" id="IPR010994">
    <property type="entry name" value="RuvA_2-like"/>
</dbReference>
<dbReference type="EMBL" id="BARW01033695">
    <property type="protein sequence ID" value="GAJ12504.1"/>
    <property type="molecule type" value="Genomic_DNA"/>
</dbReference>
<feature type="domain" description="Helix-hairpin-helix DNA-binding motif class 1" evidence="1">
    <location>
        <begin position="10"/>
        <end position="29"/>
    </location>
</feature>
<feature type="domain" description="Helix-hairpin-helix DNA-binding motif class 1" evidence="1">
    <location>
        <begin position="42"/>
        <end position="61"/>
    </location>
</feature>
<sequence>MKREDSLQEYILSGFPGIGPERARAIIECFGILPLRWTVDEKQLSRVEGIGKVTARKLISALAKEES</sequence>
<dbReference type="Gene3D" id="1.10.150.20">
    <property type="entry name" value="5' to 3' exonuclease, C-terminal subdomain"/>
    <property type="match status" value="1"/>
</dbReference>
<organism evidence="2">
    <name type="scientific">marine sediment metagenome</name>
    <dbReference type="NCBI Taxonomy" id="412755"/>
    <lineage>
        <taxon>unclassified sequences</taxon>
        <taxon>metagenomes</taxon>
        <taxon>ecological metagenomes</taxon>
    </lineage>
</organism>
<dbReference type="GO" id="GO:0003677">
    <property type="term" value="F:DNA binding"/>
    <property type="evidence" value="ECO:0007669"/>
    <property type="project" value="InterPro"/>
</dbReference>
<accession>X1U4V4</accession>
<gene>
    <name evidence="2" type="ORF">S12H4_53003</name>
</gene>